<gene>
    <name evidence="1" type="ORF">NBRC111894_1995</name>
    <name evidence="2" type="ORF">NBRC111894_2394</name>
</gene>
<dbReference type="Proteomes" id="UP000319716">
    <property type="component" value="Unassembled WGS sequence"/>
</dbReference>
<evidence type="ECO:0000313" key="3">
    <source>
        <dbReference type="Proteomes" id="UP000319716"/>
    </source>
</evidence>
<dbReference type="AlphaFoldDB" id="A0A4Y1ZBX5"/>
<evidence type="ECO:0000313" key="1">
    <source>
        <dbReference type="EMBL" id="GAY76441.1"/>
    </source>
</evidence>
<protein>
    <submittedName>
        <fullName evidence="1">Uncharacterized protein</fullName>
    </submittedName>
</protein>
<comment type="caution">
    <text evidence="1">The sequence shown here is derived from an EMBL/GenBank/DDBJ whole genome shotgun (WGS) entry which is preliminary data.</text>
</comment>
<accession>A0A4Y1ZBX5</accession>
<proteinExistence type="predicted"/>
<organism evidence="1 3">
    <name type="scientific">Sporolactobacillus inulinus</name>
    <dbReference type="NCBI Taxonomy" id="2078"/>
    <lineage>
        <taxon>Bacteria</taxon>
        <taxon>Bacillati</taxon>
        <taxon>Bacillota</taxon>
        <taxon>Bacilli</taxon>
        <taxon>Bacillales</taxon>
        <taxon>Sporolactobacillaceae</taxon>
        <taxon>Sporolactobacillus</taxon>
    </lineage>
</organism>
<name>A0A4Y1ZBX5_9BACL</name>
<evidence type="ECO:0000313" key="2">
    <source>
        <dbReference type="EMBL" id="GAY76840.1"/>
    </source>
</evidence>
<reference evidence="1 3" key="1">
    <citation type="submission" date="2017-11" db="EMBL/GenBank/DDBJ databases">
        <title>Draft Genome Sequence of Sporolactobacillus inulinus NBRC 111894 Isolated from Koso, a Japanese Sugar-Vegetable Fermented Beverage.</title>
        <authorList>
            <person name="Chiou T.Y."/>
            <person name="Oshima K."/>
            <person name="Suda W."/>
            <person name="Hattori M."/>
            <person name="Takahashi T."/>
        </authorList>
    </citation>
    <scope>NUCLEOTIDE SEQUENCE [LARGE SCALE GENOMIC DNA]</scope>
    <source>
        <strain evidence="1 3">NBRC111894</strain>
    </source>
</reference>
<dbReference type="EMBL" id="BEXB01000014">
    <property type="protein sequence ID" value="GAY76441.1"/>
    <property type="molecule type" value="Genomic_DNA"/>
</dbReference>
<dbReference type="EMBL" id="BEXB01000018">
    <property type="protein sequence ID" value="GAY76840.1"/>
    <property type="molecule type" value="Genomic_DNA"/>
</dbReference>
<sequence>MLNRRFGYSLARINKARSRRRQSTSALILGQDTGLLV</sequence>